<dbReference type="RefSeq" id="WP_110450660.1">
    <property type="nucleotide sequence ID" value="NZ_CP029479.1"/>
</dbReference>
<gene>
    <name evidence="2" type="ORF">HYN04_10210</name>
</gene>
<feature type="domain" description="Methyltransferase type 11" evidence="1">
    <location>
        <begin position="39"/>
        <end position="134"/>
    </location>
</feature>
<dbReference type="OrthoDB" id="9777830at2"/>
<dbReference type="Pfam" id="PF08241">
    <property type="entry name" value="Methyltransf_11"/>
    <property type="match status" value="1"/>
</dbReference>
<dbReference type="AlphaFoldDB" id="A0A2Z3I3L6"/>
<dbReference type="PANTHER" id="PTHR45036:SF1">
    <property type="entry name" value="METHYLTRANSFERASE LIKE 7A"/>
    <property type="match status" value="1"/>
</dbReference>
<dbReference type="KEGG" id="phb:HYN04_10210"/>
<dbReference type="SUPFAM" id="SSF53335">
    <property type="entry name" value="S-adenosyl-L-methionine-dependent methyltransferases"/>
    <property type="match status" value="1"/>
</dbReference>
<reference evidence="3" key="1">
    <citation type="submission" date="2018-05" db="EMBL/GenBank/DDBJ databases">
        <title>Genome sequencing of Phenylobacterium sp. HYN0004.</title>
        <authorList>
            <person name="Yi H."/>
            <person name="Baek C."/>
        </authorList>
    </citation>
    <scope>NUCLEOTIDE SEQUENCE [LARGE SCALE GENOMIC DNA]</scope>
    <source>
        <strain evidence="3">HYN0004</strain>
    </source>
</reference>
<dbReference type="EMBL" id="CP029479">
    <property type="protein sequence ID" value="AWM78094.1"/>
    <property type="molecule type" value="Genomic_DNA"/>
</dbReference>
<evidence type="ECO:0000259" key="1">
    <source>
        <dbReference type="Pfam" id="PF08241"/>
    </source>
</evidence>
<dbReference type="Gene3D" id="3.40.50.150">
    <property type="entry name" value="Vaccinia Virus protein VP39"/>
    <property type="match status" value="1"/>
</dbReference>
<dbReference type="PANTHER" id="PTHR45036">
    <property type="entry name" value="METHYLTRANSFERASE LIKE 7B"/>
    <property type="match status" value="1"/>
</dbReference>
<dbReference type="CDD" id="cd02440">
    <property type="entry name" value="AdoMet_MTases"/>
    <property type="match status" value="1"/>
</dbReference>
<dbReference type="GO" id="GO:0032259">
    <property type="term" value="P:methylation"/>
    <property type="evidence" value="ECO:0007669"/>
    <property type="project" value="UniProtKB-KW"/>
</dbReference>
<protein>
    <submittedName>
        <fullName evidence="2">SAM-dependent methyltransferase</fullName>
    </submittedName>
</protein>
<name>A0A2Z3I3L6_9CAUL</name>
<evidence type="ECO:0000313" key="3">
    <source>
        <dbReference type="Proteomes" id="UP000247763"/>
    </source>
</evidence>
<dbReference type="Proteomes" id="UP000247763">
    <property type="component" value="Chromosome"/>
</dbReference>
<sequence>MASWYERKILPKFLSCACSGPQMMRQRSRLVPRASGRVLELGVGMGLNLAFYDPAKVISVSGVDPAAELRDLAEAAPRPEGLAVEILPGVAEDLPFESSSFDSVVCTFTLCSVHAPDRALAEAMRVLKPGGRLFYCEHGLAPEPGVARWQRRIEPVWKRLAGGCRLTRPILPLLEGAGFPTSGAECDFLPNVPRFAGWNVLGEAVKG</sequence>
<keyword evidence="2" id="KW-0808">Transferase</keyword>
<proteinExistence type="predicted"/>
<dbReference type="InterPro" id="IPR013216">
    <property type="entry name" value="Methyltransf_11"/>
</dbReference>
<organism evidence="2 3">
    <name type="scientific">Phenylobacterium parvum</name>
    <dbReference type="NCBI Taxonomy" id="2201350"/>
    <lineage>
        <taxon>Bacteria</taxon>
        <taxon>Pseudomonadati</taxon>
        <taxon>Pseudomonadota</taxon>
        <taxon>Alphaproteobacteria</taxon>
        <taxon>Caulobacterales</taxon>
        <taxon>Caulobacteraceae</taxon>
        <taxon>Phenylobacterium</taxon>
    </lineage>
</organism>
<dbReference type="InterPro" id="IPR052356">
    <property type="entry name" value="Thiol_S-MT"/>
</dbReference>
<dbReference type="GO" id="GO:0008757">
    <property type="term" value="F:S-adenosylmethionine-dependent methyltransferase activity"/>
    <property type="evidence" value="ECO:0007669"/>
    <property type="project" value="InterPro"/>
</dbReference>
<keyword evidence="3" id="KW-1185">Reference proteome</keyword>
<evidence type="ECO:0000313" key="2">
    <source>
        <dbReference type="EMBL" id="AWM78094.1"/>
    </source>
</evidence>
<accession>A0A2Z3I3L6</accession>
<keyword evidence="2" id="KW-0489">Methyltransferase</keyword>
<dbReference type="InterPro" id="IPR029063">
    <property type="entry name" value="SAM-dependent_MTases_sf"/>
</dbReference>